<dbReference type="eggNOG" id="ENOG502QVQV">
    <property type="taxonomic scope" value="Eukaryota"/>
</dbReference>
<dbReference type="Proteomes" id="UP000006882">
    <property type="component" value="Chromosome G5"/>
</dbReference>
<dbReference type="InterPro" id="IPR019786">
    <property type="entry name" value="Zinc_finger_PHD-type_CS"/>
</dbReference>
<dbReference type="SMR" id="A0A251PC95"/>
<dbReference type="PANTHER" id="PTHR47863:SF4">
    <property type="entry name" value="RING_FYVE_PHD ZINC FINGER SUPERFAMILY PROTEIN"/>
    <property type="match status" value="1"/>
</dbReference>
<dbReference type="InterPro" id="IPR011011">
    <property type="entry name" value="Znf_FYVE_PHD"/>
</dbReference>
<organism evidence="7 8">
    <name type="scientific">Prunus persica</name>
    <name type="common">Peach</name>
    <name type="synonym">Amygdalus persica</name>
    <dbReference type="NCBI Taxonomy" id="3760"/>
    <lineage>
        <taxon>Eukaryota</taxon>
        <taxon>Viridiplantae</taxon>
        <taxon>Streptophyta</taxon>
        <taxon>Embryophyta</taxon>
        <taxon>Tracheophyta</taxon>
        <taxon>Spermatophyta</taxon>
        <taxon>Magnoliopsida</taxon>
        <taxon>eudicotyledons</taxon>
        <taxon>Gunneridae</taxon>
        <taxon>Pentapetalae</taxon>
        <taxon>rosids</taxon>
        <taxon>fabids</taxon>
        <taxon>Rosales</taxon>
        <taxon>Rosaceae</taxon>
        <taxon>Amygdaloideae</taxon>
        <taxon>Amygdaleae</taxon>
        <taxon>Prunus</taxon>
    </lineage>
</organism>
<feature type="compositionally biased region" description="Polar residues" evidence="5">
    <location>
        <begin position="185"/>
        <end position="195"/>
    </location>
</feature>
<dbReference type="SUPFAM" id="SSF57903">
    <property type="entry name" value="FYVE/PHD zinc finger"/>
    <property type="match status" value="1"/>
</dbReference>
<evidence type="ECO:0000259" key="6">
    <source>
        <dbReference type="PROSITE" id="PS50016"/>
    </source>
</evidence>
<dbReference type="PROSITE" id="PS50016">
    <property type="entry name" value="ZF_PHD_2"/>
    <property type="match status" value="1"/>
</dbReference>
<dbReference type="OrthoDB" id="608866at2759"/>
<accession>A0A251PC95</accession>
<dbReference type="PANTHER" id="PTHR47863">
    <property type="entry name" value="RING/FYVE/PHD ZINC FINGER SUPERFAMILY PROTEIN"/>
    <property type="match status" value="1"/>
</dbReference>
<name>A0A251PC95_PRUPE</name>
<dbReference type="STRING" id="3760.A0A251PC95"/>
<dbReference type="EMBL" id="CM007655">
    <property type="protein sequence ID" value="ONI09202.1"/>
    <property type="molecule type" value="Genomic_DNA"/>
</dbReference>
<protein>
    <recommendedName>
        <fullName evidence="6">PHD-type domain-containing protein</fullName>
    </recommendedName>
</protein>
<evidence type="ECO:0000313" key="7">
    <source>
        <dbReference type="EMBL" id="ONI09202.1"/>
    </source>
</evidence>
<dbReference type="GO" id="GO:0008270">
    <property type="term" value="F:zinc ion binding"/>
    <property type="evidence" value="ECO:0007669"/>
    <property type="project" value="UniProtKB-KW"/>
</dbReference>
<dbReference type="Gene3D" id="3.30.40.10">
    <property type="entry name" value="Zinc/RING finger domain, C3HC4 (zinc finger)"/>
    <property type="match status" value="1"/>
</dbReference>
<evidence type="ECO:0000256" key="5">
    <source>
        <dbReference type="SAM" id="MobiDB-lite"/>
    </source>
</evidence>
<dbReference type="InterPro" id="IPR013083">
    <property type="entry name" value="Znf_RING/FYVE/PHD"/>
</dbReference>
<keyword evidence="3" id="KW-0862">Zinc</keyword>
<keyword evidence="8" id="KW-1185">Reference proteome</keyword>
<reference evidence="7 8" key="1">
    <citation type="journal article" date="2013" name="Nat. Genet.">
        <title>The high-quality draft genome of peach (Prunus persica) identifies unique patterns of genetic diversity, domestication and genome evolution.</title>
        <authorList>
            <consortium name="International Peach Genome Initiative"/>
            <person name="Verde I."/>
            <person name="Abbott A.G."/>
            <person name="Scalabrin S."/>
            <person name="Jung S."/>
            <person name="Shu S."/>
            <person name="Marroni F."/>
            <person name="Zhebentyayeva T."/>
            <person name="Dettori M.T."/>
            <person name="Grimwood J."/>
            <person name="Cattonaro F."/>
            <person name="Zuccolo A."/>
            <person name="Rossini L."/>
            <person name="Jenkins J."/>
            <person name="Vendramin E."/>
            <person name="Meisel L.A."/>
            <person name="Decroocq V."/>
            <person name="Sosinski B."/>
            <person name="Prochnik S."/>
            <person name="Mitros T."/>
            <person name="Policriti A."/>
            <person name="Cipriani G."/>
            <person name="Dondini L."/>
            <person name="Ficklin S."/>
            <person name="Goodstein D.M."/>
            <person name="Xuan P."/>
            <person name="Del Fabbro C."/>
            <person name="Aramini V."/>
            <person name="Copetti D."/>
            <person name="Gonzalez S."/>
            <person name="Horner D.S."/>
            <person name="Falchi R."/>
            <person name="Lucas S."/>
            <person name="Mica E."/>
            <person name="Maldonado J."/>
            <person name="Lazzari B."/>
            <person name="Bielenberg D."/>
            <person name="Pirona R."/>
            <person name="Miculan M."/>
            <person name="Barakat A."/>
            <person name="Testolin R."/>
            <person name="Stella A."/>
            <person name="Tartarini S."/>
            <person name="Tonutti P."/>
            <person name="Arus P."/>
            <person name="Orellana A."/>
            <person name="Wells C."/>
            <person name="Main D."/>
            <person name="Vizzotto G."/>
            <person name="Silva H."/>
            <person name="Salamini F."/>
            <person name="Schmutz J."/>
            <person name="Morgante M."/>
            <person name="Rokhsar D.S."/>
        </authorList>
    </citation>
    <scope>NUCLEOTIDE SEQUENCE [LARGE SCALE GENOMIC DNA]</scope>
    <source>
        <strain evidence="8">cv. Nemared</strain>
    </source>
</reference>
<sequence>MDEMTKGEAAIAWGWLLEALAGFKEVGVSLLHDLIKMAPDLPEDLETKVNERVALRCLEDLFSPGDVPAPLPSTSTSTSTHHSKVTFDLSESCDDVLQRIVNETPESDLKMGGPGLLKWDVQPFIVHKRASMPKCALSQLKDSILDGTHPYADFLIKKSGLTSTRDGGNDRLPVSDSSRRRRFNGSCSNAKNTSVEGNDANVLLSKRAMIASNSENLADEDHGGVNGSDDLRRNVKKVKLDASYVSQSVEHNTISLPQKERLDDSSERDGPIFERERCVLAEYRMRMLEESKVLEDDHDNYTCSKRSGQSTEIAIHKSQLEIPCTAEGKEDSEHCPEPTTSGVVPPDVTQHKDPEHGSHVKVAHAASADGSQQKTVADRAKDPMDCHCESSDSYGFNNEKIDVAMKKQDFLTSQCTINRAYSDTIDWTEENFCMKCNEGGQLLICSTSDCPLVYHEKCLGSEFICYKKGNFYCPFCSHSLALKEYLEAKKKAFLLRKDLDAFMCNVSEHQPAKFL</sequence>
<evidence type="ECO:0000313" key="8">
    <source>
        <dbReference type="Proteomes" id="UP000006882"/>
    </source>
</evidence>
<gene>
    <name evidence="7" type="ORF">PRUPE_5G223300</name>
</gene>
<dbReference type="AlphaFoldDB" id="A0A251PC95"/>
<dbReference type="PROSITE" id="PS01359">
    <property type="entry name" value="ZF_PHD_1"/>
    <property type="match status" value="1"/>
</dbReference>
<keyword evidence="1" id="KW-0479">Metal-binding</keyword>
<feature type="region of interest" description="Disordered" evidence="5">
    <location>
        <begin position="162"/>
        <end position="195"/>
    </location>
</feature>
<keyword evidence="2 4" id="KW-0863">Zinc-finger</keyword>
<dbReference type="Gramene" id="ONI09202">
    <property type="protein sequence ID" value="ONI09202"/>
    <property type="gene ID" value="PRUPE_5G223300"/>
</dbReference>
<dbReference type="SMART" id="SM00249">
    <property type="entry name" value="PHD"/>
    <property type="match status" value="1"/>
</dbReference>
<evidence type="ECO:0000256" key="1">
    <source>
        <dbReference type="ARBA" id="ARBA00022723"/>
    </source>
</evidence>
<proteinExistence type="predicted"/>
<dbReference type="InterPro" id="IPR019787">
    <property type="entry name" value="Znf_PHD-finger"/>
</dbReference>
<feature type="domain" description="PHD-type" evidence="6">
    <location>
        <begin position="430"/>
        <end position="479"/>
    </location>
</feature>
<evidence type="ECO:0000256" key="2">
    <source>
        <dbReference type="ARBA" id="ARBA00022771"/>
    </source>
</evidence>
<evidence type="ECO:0000256" key="3">
    <source>
        <dbReference type="ARBA" id="ARBA00022833"/>
    </source>
</evidence>
<evidence type="ECO:0000256" key="4">
    <source>
        <dbReference type="PROSITE-ProRule" id="PRU00146"/>
    </source>
</evidence>
<dbReference type="InterPro" id="IPR001965">
    <property type="entry name" value="Znf_PHD"/>
</dbReference>